<proteinExistence type="predicted"/>
<name>A0A0D2PJZ3_HYPSF</name>
<accession>A0A0D2PJZ3</accession>
<organism evidence="1 2">
    <name type="scientific">Hypholoma sublateritium (strain FD-334 SS-4)</name>
    <dbReference type="NCBI Taxonomy" id="945553"/>
    <lineage>
        <taxon>Eukaryota</taxon>
        <taxon>Fungi</taxon>
        <taxon>Dikarya</taxon>
        <taxon>Basidiomycota</taxon>
        <taxon>Agaricomycotina</taxon>
        <taxon>Agaricomycetes</taxon>
        <taxon>Agaricomycetidae</taxon>
        <taxon>Agaricales</taxon>
        <taxon>Agaricineae</taxon>
        <taxon>Strophariaceae</taxon>
        <taxon>Hypholoma</taxon>
    </lineage>
</organism>
<evidence type="ECO:0000313" key="1">
    <source>
        <dbReference type="EMBL" id="KJA20275.1"/>
    </source>
</evidence>
<gene>
    <name evidence="1" type="ORF">HYPSUDRAFT_43422</name>
</gene>
<dbReference type="Proteomes" id="UP000054270">
    <property type="component" value="Unassembled WGS sequence"/>
</dbReference>
<keyword evidence="2" id="KW-1185">Reference proteome</keyword>
<dbReference type="AlphaFoldDB" id="A0A0D2PJZ3"/>
<dbReference type="EMBL" id="KN817569">
    <property type="protein sequence ID" value="KJA20275.1"/>
    <property type="molecule type" value="Genomic_DNA"/>
</dbReference>
<sequence length="75" mass="8391">MNVTVVKHAKTIHGILSRKRYATLPVGVLPTVFALPTEHTRPVFLGVRVDRSVIFVLPQSLTDNDKSFEDVVEMC</sequence>
<protein>
    <submittedName>
        <fullName evidence="1">Uncharacterized protein</fullName>
    </submittedName>
</protein>
<reference evidence="2" key="1">
    <citation type="submission" date="2014-04" db="EMBL/GenBank/DDBJ databases">
        <title>Evolutionary Origins and Diversification of the Mycorrhizal Mutualists.</title>
        <authorList>
            <consortium name="DOE Joint Genome Institute"/>
            <consortium name="Mycorrhizal Genomics Consortium"/>
            <person name="Kohler A."/>
            <person name="Kuo A."/>
            <person name="Nagy L.G."/>
            <person name="Floudas D."/>
            <person name="Copeland A."/>
            <person name="Barry K.W."/>
            <person name="Cichocki N."/>
            <person name="Veneault-Fourrey C."/>
            <person name="LaButti K."/>
            <person name="Lindquist E.A."/>
            <person name="Lipzen A."/>
            <person name="Lundell T."/>
            <person name="Morin E."/>
            <person name="Murat C."/>
            <person name="Riley R."/>
            <person name="Ohm R."/>
            <person name="Sun H."/>
            <person name="Tunlid A."/>
            <person name="Henrissat B."/>
            <person name="Grigoriev I.V."/>
            <person name="Hibbett D.S."/>
            <person name="Martin F."/>
        </authorList>
    </citation>
    <scope>NUCLEOTIDE SEQUENCE [LARGE SCALE GENOMIC DNA]</scope>
    <source>
        <strain evidence="2">FD-334 SS-4</strain>
    </source>
</reference>
<evidence type="ECO:0000313" key="2">
    <source>
        <dbReference type="Proteomes" id="UP000054270"/>
    </source>
</evidence>